<comment type="caution">
    <text evidence="1">The sequence shown here is derived from an EMBL/GenBank/DDBJ whole genome shotgun (WGS) entry which is preliminary data.</text>
</comment>
<feature type="non-terminal residue" evidence="1">
    <location>
        <position position="1"/>
    </location>
</feature>
<evidence type="ECO:0000313" key="2">
    <source>
        <dbReference type="Proteomes" id="UP000265618"/>
    </source>
</evidence>
<evidence type="ECO:0000313" key="1">
    <source>
        <dbReference type="EMBL" id="GCA64898.1"/>
    </source>
</evidence>
<keyword evidence="2" id="KW-1185">Reference proteome</keyword>
<sequence length="22" mass="2338">VFCGSVLKAHRGGGVPNAKRRQ</sequence>
<reference evidence="1 2" key="1">
    <citation type="journal article" date="2018" name="PLoS ONE">
        <title>The draft genome of Kipferlia bialata reveals reductive genome evolution in fornicate parasites.</title>
        <authorList>
            <person name="Tanifuji G."/>
            <person name="Takabayashi S."/>
            <person name="Kume K."/>
            <person name="Takagi M."/>
            <person name="Nakayama T."/>
            <person name="Kamikawa R."/>
            <person name="Inagaki Y."/>
            <person name="Hashimoto T."/>
        </authorList>
    </citation>
    <scope>NUCLEOTIDE SEQUENCE [LARGE SCALE GENOMIC DNA]</scope>
    <source>
        <strain evidence="1">NY0173</strain>
    </source>
</reference>
<proteinExistence type="predicted"/>
<accession>A0A391P1H7</accession>
<dbReference type="AlphaFoldDB" id="A0A391P1H7"/>
<name>A0A391P1H7_9EUKA</name>
<dbReference type="EMBL" id="BDIP01008981">
    <property type="protein sequence ID" value="GCA64898.1"/>
    <property type="molecule type" value="Genomic_DNA"/>
</dbReference>
<gene>
    <name evidence="1" type="ORF">KIPB_015687</name>
</gene>
<dbReference type="Proteomes" id="UP000265618">
    <property type="component" value="Unassembled WGS sequence"/>
</dbReference>
<protein>
    <submittedName>
        <fullName evidence="1">Uncharacterized protein</fullName>
    </submittedName>
</protein>
<organism evidence="1 2">
    <name type="scientific">Kipferlia bialata</name>
    <dbReference type="NCBI Taxonomy" id="797122"/>
    <lineage>
        <taxon>Eukaryota</taxon>
        <taxon>Metamonada</taxon>
        <taxon>Carpediemonas-like organisms</taxon>
        <taxon>Kipferlia</taxon>
    </lineage>
</organism>